<proteinExistence type="predicted"/>
<sequence length="30" mass="3645">MYVLYHLVWRLYVETVLVVYNVALVVAKKY</sequence>
<keyword evidence="1" id="KW-0472">Membrane</keyword>
<dbReference type="HOGENOM" id="CLU_3406526_0_0_1"/>
<gene>
    <name evidence="2" type="ORF">PITC_012470</name>
</gene>
<keyword evidence="1" id="KW-0812">Transmembrane</keyword>
<feature type="transmembrane region" description="Helical" evidence="1">
    <location>
        <begin position="6"/>
        <end position="27"/>
    </location>
</feature>
<evidence type="ECO:0000313" key="3">
    <source>
        <dbReference type="Proteomes" id="UP000030104"/>
    </source>
</evidence>
<dbReference type="EMBL" id="JQGA01001610">
    <property type="protein sequence ID" value="KGO64010.1"/>
    <property type="molecule type" value="Genomic_DNA"/>
</dbReference>
<reference evidence="2 3" key="1">
    <citation type="journal article" date="2015" name="Mol. Plant Microbe Interact.">
        <title>Genome, transcriptome, and functional analyses of Penicillium expansum provide new insights into secondary metabolism and pathogenicity.</title>
        <authorList>
            <person name="Ballester A.R."/>
            <person name="Marcet-Houben M."/>
            <person name="Levin E."/>
            <person name="Sela N."/>
            <person name="Selma-Lazaro C."/>
            <person name="Carmona L."/>
            <person name="Wisniewski M."/>
            <person name="Droby S."/>
            <person name="Gonzalez-Candelas L."/>
            <person name="Gabaldon T."/>
        </authorList>
    </citation>
    <scope>NUCLEOTIDE SEQUENCE [LARGE SCALE GENOMIC DNA]</scope>
    <source>
        <strain evidence="2 3">PHI-1</strain>
    </source>
</reference>
<organism evidence="2 3">
    <name type="scientific">Penicillium italicum</name>
    <name type="common">Blue mold</name>
    <dbReference type="NCBI Taxonomy" id="40296"/>
    <lineage>
        <taxon>Eukaryota</taxon>
        <taxon>Fungi</taxon>
        <taxon>Dikarya</taxon>
        <taxon>Ascomycota</taxon>
        <taxon>Pezizomycotina</taxon>
        <taxon>Eurotiomycetes</taxon>
        <taxon>Eurotiomycetidae</taxon>
        <taxon>Eurotiales</taxon>
        <taxon>Aspergillaceae</taxon>
        <taxon>Penicillium</taxon>
    </lineage>
</organism>
<dbReference type="Proteomes" id="UP000030104">
    <property type="component" value="Unassembled WGS sequence"/>
</dbReference>
<evidence type="ECO:0000313" key="2">
    <source>
        <dbReference type="EMBL" id="KGO64010.1"/>
    </source>
</evidence>
<dbReference type="AlphaFoldDB" id="A0A0A2KI27"/>
<name>A0A0A2KI27_PENIT</name>
<keyword evidence="3" id="KW-1185">Reference proteome</keyword>
<keyword evidence="1" id="KW-1133">Transmembrane helix</keyword>
<accession>A0A0A2KI27</accession>
<protein>
    <submittedName>
        <fullName evidence="2">Uncharacterized protein</fullName>
    </submittedName>
</protein>
<evidence type="ECO:0000256" key="1">
    <source>
        <dbReference type="SAM" id="Phobius"/>
    </source>
</evidence>
<comment type="caution">
    <text evidence="2">The sequence shown here is derived from an EMBL/GenBank/DDBJ whole genome shotgun (WGS) entry which is preliminary data.</text>
</comment>